<dbReference type="RefSeq" id="WP_230738204.1">
    <property type="nucleotide sequence ID" value="NZ_JAJNDB010000005.1"/>
</dbReference>
<organism evidence="5 6">
    <name type="scientific">Actinomycetospora endophytica</name>
    <dbReference type="NCBI Taxonomy" id="2291215"/>
    <lineage>
        <taxon>Bacteria</taxon>
        <taxon>Bacillati</taxon>
        <taxon>Actinomycetota</taxon>
        <taxon>Actinomycetes</taxon>
        <taxon>Pseudonocardiales</taxon>
        <taxon>Pseudonocardiaceae</taxon>
        <taxon>Actinomycetospora</taxon>
    </lineage>
</organism>
<comment type="caution">
    <text evidence="5">The sequence shown here is derived from an EMBL/GenBank/DDBJ whole genome shotgun (WGS) entry which is preliminary data.</text>
</comment>
<reference evidence="5 6" key="1">
    <citation type="submission" date="2021-11" db="EMBL/GenBank/DDBJ databases">
        <title>Draft genome sequence of Actinomycetospora sp. SF1 isolated from the rhizosphere soil.</title>
        <authorList>
            <person name="Duangmal K."/>
            <person name="Chantavorakit T."/>
        </authorList>
    </citation>
    <scope>NUCLEOTIDE SEQUENCE [LARGE SCALE GENOMIC DNA]</scope>
    <source>
        <strain evidence="5 6">TBRC 5722</strain>
    </source>
</reference>
<evidence type="ECO:0000259" key="4">
    <source>
        <dbReference type="PROSITE" id="PS50893"/>
    </source>
</evidence>
<dbReference type="PANTHER" id="PTHR42855">
    <property type="entry name" value="ABC TRANSPORTER ATP-BINDING SUBUNIT"/>
    <property type="match status" value="1"/>
</dbReference>
<accession>A0ABS8PDK7</accession>
<sequence length="560" mass="59208">MSAPATALAPLVAHGLTRTFAARPCLDGVDLVAAPGTHVGLIGENGTGKSTLLRLLAGRDRPDAGSVQVPDDVVYLPQEPEIGGAGTVGRLLDDALRALHDAVAELEHLADRMAAGEDIAAEYDRVLQWAITHDAWDADRRAEITATTLGVGTLDRARPVATLSGGQRTRLALAAALVRRPACLLLDEPTNHLDDEALDLLERSLVEMPGVVVAASHDRTFLDRVATELVDLDAGALGTDGHGGRRFGGSFTAYLDEQARTRRRWEETWAAQQEEIDRLRERTRADLRSVAAGRGPTDNDKFIHAFKGANVERARARRVHDAERRLETAEREALPKPPAPLELRGGLTSEAPSGLAVTVRDLRVDGAPGAPPRVTVDVLDVPAGEKLLVTGPNGSGKSTLLAVLAGVLTPDAGRVDVGARRVAFVEQDPDVGPSDRAAGAAYAALVGPTTAEDVPLRTLGLLHPRDHGTAVGALSVGQRRRLALAVAVATGPDLLLLDEPTNHVSLWLASELEEALGQAAGTVIVTSHDRWLRARWEGPTLALGGAVPTSRGQNGVRGER</sequence>
<dbReference type="Gene3D" id="3.40.50.300">
    <property type="entry name" value="P-loop containing nucleotide triphosphate hydrolases"/>
    <property type="match status" value="2"/>
</dbReference>
<dbReference type="PROSITE" id="PS50893">
    <property type="entry name" value="ABC_TRANSPORTER_2"/>
    <property type="match status" value="2"/>
</dbReference>
<feature type="region of interest" description="Disordered" evidence="3">
    <location>
        <begin position="323"/>
        <end position="348"/>
    </location>
</feature>
<feature type="compositionally biased region" description="Basic and acidic residues" evidence="3">
    <location>
        <begin position="323"/>
        <end position="334"/>
    </location>
</feature>
<dbReference type="GO" id="GO:0005524">
    <property type="term" value="F:ATP binding"/>
    <property type="evidence" value="ECO:0007669"/>
    <property type="project" value="UniProtKB-KW"/>
</dbReference>
<evidence type="ECO:0000256" key="3">
    <source>
        <dbReference type="SAM" id="MobiDB-lite"/>
    </source>
</evidence>
<protein>
    <submittedName>
        <fullName evidence="5">ATP-binding cassette domain-containing protein</fullName>
    </submittedName>
</protein>
<gene>
    <name evidence="5" type="ORF">LQ327_23570</name>
</gene>
<dbReference type="InterPro" id="IPR003593">
    <property type="entry name" value="AAA+_ATPase"/>
</dbReference>
<dbReference type="SUPFAM" id="SSF52540">
    <property type="entry name" value="P-loop containing nucleoside triphosphate hydrolases"/>
    <property type="match status" value="2"/>
</dbReference>
<dbReference type="Proteomes" id="UP001199469">
    <property type="component" value="Unassembled WGS sequence"/>
</dbReference>
<dbReference type="Pfam" id="PF00005">
    <property type="entry name" value="ABC_tran"/>
    <property type="match status" value="2"/>
</dbReference>
<proteinExistence type="predicted"/>
<evidence type="ECO:0000313" key="6">
    <source>
        <dbReference type="Proteomes" id="UP001199469"/>
    </source>
</evidence>
<keyword evidence="2 5" id="KW-0067">ATP-binding</keyword>
<dbReference type="InterPro" id="IPR027417">
    <property type="entry name" value="P-loop_NTPase"/>
</dbReference>
<dbReference type="InterPro" id="IPR051309">
    <property type="entry name" value="ABCF_ATPase"/>
</dbReference>
<dbReference type="InterPro" id="IPR003439">
    <property type="entry name" value="ABC_transporter-like_ATP-bd"/>
</dbReference>
<feature type="domain" description="ABC transporter" evidence="4">
    <location>
        <begin position="11"/>
        <end position="259"/>
    </location>
</feature>
<evidence type="ECO:0000313" key="5">
    <source>
        <dbReference type="EMBL" id="MCD2196358.1"/>
    </source>
</evidence>
<dbReference type="PROSITE" id="PS00211">
    <property type="entry name" value="ABC_TRANSPORTER_1"/>
    <property type="match status" value="2"/>
</dbReference>
<keyword evidence="6" id="KW-1185">Reference proteome</keyword>
<name>A0ABS8PDK7_9PSEU</name>
<keyword evidence="1" id="KW-0547">Nucleotide-binding</keyword>
<dbReference type="CDD" id="cd03221">
    <property type="entry name" value="ABCF_EF-3"/>
    <property type="match status" value="1"/>
</dbReference>
<dbReference type="SMART" id="SM00382">
    <property type="entry name" value="AAA"/>
    <property type="match status" value="2"/>
</dbReference>
<dbReference type="EMBL" id="JAJNDB010000005">
    <property type="protein sequence ID" value="MCD2196358.1"/>
    <property type="molecule type" value="Genomic_DNA"/>
</dbReference>
<evidence type="ECO:0000256" key="2">
    <source>
        <dbReference type="ARBA" id="ARBA00022840"/>
    </source>
</evidence>
<dbReference type="PANTHER" id="PTHR42855:SF1">
    <property type="entry name" value="ABC TRANSPORTER DOMAIN-CONTAINING PROTEIN"/>
    <property type="match status" value="1"/>
</dbReference>
<feature type="domain" description="ABC transporter" evidence="4">
    <location>
        <begin position="357"/>
        <end position="560"/>
    </location>
</feature>
<evidence type="ECO:0000256" key="1">
    <source>
        <dbReference type="ARBA" id="ARBA00022741"/>
    </source>
</evidence>
<dbReference type="InterPro" id="IPR017871">
    <property type="entry name" value="ABC_transporter-like_CS"/>
</dbReference>